<dbReference type="Gene3D" id="3.40.80.10">
    <property type="entry name" value="Peptidoglycan recognition protein-like"/>
    <property type="match status" value="1"/>
</dbReference>
<dbReference type="STRING" id="310780.SAMN05216267_103853"/>
<dbReference type="CDD" id="cd06583">
    <property type="entry name" value="PGRP"/>
    <property type="match status" value="1"/>
</dbReference>
<organism evidence="4 5">
    <name type="scientific">Actinacidiphila rubida</name>
    <dbReference type="NCBI Taxonomy" id="310780"/>
    <lineage>
        <taxon>Bacteria</taxon>
        <taxon>Bacillati</taxon>
        <taxon>Actinomycetota</taxon>
        <taxon>Actinomycetes</taxon>
        <taxon>Kitasatosporales</taxon>
        <taxon>Streptomycetaceae</taxon>
        <taxon>Actinacidiphila</taxon>
    </lineage>
</organism>
<protein>
    <submittedName>
        <fullName evidence="4">N-acetylmuramoyl-L-alanine amidase</fullName>
    </submittedName>
</protein>
<evidence type="ECO:0000259" key="3">
    <source>
        <dbReference type="SMART" id="SM00701"/>
    </source>
</evidence>
<dbReference type="GO" id="GO:0009253">
    <property type="term" value="P:peptidoglycan catabolic process"/>
    <property type="evidence" value="ECO:0007669"/>
    <property type="project" value="InterPro"/>
</dbReference>
<dbReference type="InterPro" id="IPR006619">
    <property type="entry name" value="PGRP_domain_met/bac"/>
</dbReference>
<feature type="region of interest" description="Disordered" evidence="2">
    <location>
        <begin position="1"/>
        <end position="22"/>
    </location>
</feature>
<dbReference type="InterPro" id="IPR015510">
    <property type="entry name" value="PGRP"/>
</dbReference>
<dbReference type="EMBL" id="FODD01000038">
    <property type="protein sequence ID" value="SEO72340.1"/>
    <property type="molecule type" value="Genomic_DNA"/>
</dbReference>
<accession>A0A1H8S0Z9</accession>
<dbReference type="SUPFAM" id="SSF55846">
    <property type="entry name" value="N-acetylmuramoyl-L-alanine amidase-like"/>
    <property type="match status" value="1"/>
</dbReference>
<dbReference type="PANTHER" id="PTHR11022:SF41">
    <property type="entry name" value="PEPTIDOGLYCAN-RECOGNITION PROTEIN LC-RELATED"/>
    <property type="match status" value="1"/>
</dbReference>
<dbReference type="GO" id="GO:0008745">
    <property type="term" value="F:N-acetylmuramoyl-L-alanine amidase activity"/>
    <property type="evidence" value="ECO:0007669"/>
    <property type="project" value="InterPro"/>
</dbReference>
<gene>
    <name evidence="4" type="ORF">SAMN05216267_103853</name>
</gene>
<dbReference type="InterPro" id="IPR036505">
    <property type="entry name" value="Amidase/PGRP_sf"/>
</dbReference>
<evidence type="ECO:0000256" key="1">
    <source>
        <dbReference type="ARBA" id="ARBA00007553"/>
    </source>
</evidence>
<dbReference type="AlphaFoldDB" id="A0A1H8S0Z9"/>
<comment type="similarity">
    <text evidence="1">Belongs to the N-acetylmuramoyl-L-alanine amidase 2 family.</text>
</comment>
<dbReference type="Pfam" id="PF01510">
    <property type="entry name" value="Amidase_2"/>
    <property type="match status" value="1"/>
</dbReference>
<evidence type="ECO:0000313" key="5">
    <source>
        <dbReference type="Proteomes" id="UP000181951"/>
    </source>
</evidence>
<feature type="compositionally biased region" description="Low complexity" evidence="2">
    <location>
        <begin position="1"/>
        <end position="18"/>
    </location>
</feature>
<feature type="domain" description="Peptidoglycan recognition protein family" evidence="3">
    <location>
        <begin position="54"/>
        <end position="208"/>
    </location>
</feature>
<dbReference type="PANTHER" id="PTHR11022">
    <property type="entry name" value="PEPTIDOGLYCAN RECOGNITION PROTEIN"/>
    <property type="match status" value="1"/>
</dbReference>
<dbReference type="GO" id="GO:0008270">
    <property type="term" value="F:zinc ion binding"/>
    <property type="evidence" value="ECO:0007669"/>
    <property type="project" value="InterPro"/>
</dbReference>
<reference evidence="4 5" key="1">
    <citation type="submission" date="2016-10" db="EMBL/GenBank/DDBJ databases">
        <authorList>
            <person name="de Groot N.N."/>
        </authorList>
    </citation>
    <scope>NUCLEOTIDE SEQUENCE [LARGE SCALE GENOMIC DNA]</scope>
    <source>
        <strain evidence="4 5">CGMCC 4.2026</strain>
    </source>
</reference>
<dbReference type="SMART" id="SM00701">
    <property type="entry name" value="PGRP"/>
    <property type="match status" value="1"/>
</dbReference>
<dbReference type="Proteomes" id="UP000181951">
    <property type="component" value="Unassembled WGS sequence"/>
</dbReference>
<proteinExistence type="inferred from homology"/>
<name>A0A1H8S0Z9_9ACTN</name>
<evidence type="ECO:0000313" key="4">
    <source>
        <dbReference type="EMBL" id="SEO72340.1"/>
    </source>
</evidence>
<keyword evidence="5" id="KW-1185">Reference proteome</keyword>
<dbReference type="InterPro" id="IPR002502">
    <property type="entry name" value="Amidase_domain"/>
</dbReference>
<dbReference type="PROSITE" id="PS51318">
    <property type="entry name" value="TAT"/>
    <property type="match status" value="1"/>
</dbReference>
<dbReference type="InterPro" id="IPR006311">
    <property type="entry name" value="TAT_signal"/>
</dbReference>
<evidence type="ECO:0000256" key="2">
    <source>
        <dbReference type="SAM" id="MobiDB-lite"/>
    </source>
</evidence>
<sequence length="232" mass="24713">MPNPENARNARNARNAENTAMPRRRFLTSAAAVGLGAGAVIIGAGPAQAIVPEPNIFDCTAWDARPPSSPVSLAGNNPNKIIVHHTAFANTADSGTSGSFAIAHEIQDLHMDTNGWIDSGQHFTISRSGIIMEGRHRSMERLLAGSNMVVGAHTVGQNTQGIGIENNGTYTSVAPPSILYASLVSLCSYICYQYGLSPTEIYGHRDFNSTECPGDVLYAMLPQLRSDTAARM</sequence>